<name>A0A1F5YFJ6_9BACT</name>
<dbReference type="EMBL" id="MFJB01000079">
    <property type="protein sequence ID" value="OGF98919.1"/>
    <property type="molecule type" value="Genomic_DNA"/>
</dbReference>
<dbReference type="PROSITE" id="PS51257">
    <property type="entry name" value="PROKAR_LIPOPROTEIN"/>
    <property type="match status" value="1"/>
</dbReference>
<sequence>MRKNIFYKTVFLIFFLFSTLLFLNLQNVSAQSCPPGDANTDCKVDGADYVIWFNNYSQSKTGKSYGDFNNSGSVEGADYVIWLNNYGKNGTSETPTPTDGQISPPSSTSGILISQSELLELPTSGNAWNNMKSVAYGSWGTPDLKNQDNKYGISVVAGALVYTRTGDTSLRAKTRDGILAAKRTLDETIEYTAGFTALSITRQIGTYPIAADLIDLKNFDAAADNEFRSWLMNIRTQNVGNHGKWKNLSQICENSANNWGTFACPSRIAASIYLGDTTDIQRAANVFRAFLGERQYYPADHKYSRTTYFERVANYTSWSCNEATWTAINPNCAKNGVNLDGVLVEDISRGGDCCTPVGYGIMYSWEALQGIYVSAELLYRRGFDTYNWSNRALKRSLDFMQRSGSWGAISNVASYVPWMANKRYGTSYPTTPTGSGRIMSWGDWVYQ</sequence>
<dbReference type="AlphaFoldDB" id="A0A1F5YFJ6"/>
<dbReference type="Proteomes" id="UP000177396">
    <property type="component" value="Unassembled WGS sequence"/>
</dbReference>
<feature type="chain" id="PRO_5009522457" evidence="1">
    <location>
        <begin position="31"/>
        <end position="447"/>
    </location>
</feature>
<dbReference type="SUPFAM" id="SSF48230">
    <property type="entry name" value="Chondroitin AC/alginate lyase"/>
    <property type="match status" value="1"/>
</dbReference>
<dbReference type="Gene3D" id="1.10.1330.10">
    <property type="entry name" value="Dockerin domain"/>
    <property type="match status" value="1"/>
</dbReference>
<feature type="signal peptide" evidence="1">
    <location>
        <begin position="1"/>
        <end position="30"/>
    </location>
</feature>
<dbReference type="InterPro" id="IPR018247">
    <property type="entry name" value="EF_Hand_1_Ca_BS"/>
</dbReference>
<organism evidence="2 3">
    <name type="scientific">Candidatus Gottesmanbacteria bacterium RBG_16_38_7b</name>
    <dbReference type="NCBI Taxonomy" id="1798372"/>
    <lineage>
        <taxon>Bacteria</taxon>
        <taxon>Candidatus Gottesmaniibacteriota</taxon>
    </lineage>
</organism>
<proteinExistence type="predicted"/>
<comment type="caution">
    <text evidence="2">The sequence shown here is derived from an EMBL/GenBank/DDBJ whole genome shotgun (WGS) entry which is preliminary data.</text>
</comment>
<evidence type="ECO:0000313" key="2">
    <source>
        <dbReference type="EMBL" id="OGF98919.1"/>
    </source>
</evidence>
<reference evidence="2 3" key="1">
    <citation type="journal article" date="2016" name="Nat. Commun.">
        <title>Thousands of microbial genomes shed light on interconnected biogeochemical processes in an aquifer system.</title>
        <authorList>
            <person name="Anantharaman K."/>
            <person name="Brown C.T."/>
            <person name="Hug L.A."/>
            <person name="Sharon I."/>
            <person name="Castelle C.J."/>
            <person name="Probst A.J."/>
            <person name="Thomas B.C."/>
            <person name="Singh A."/>
            <person name="Wilkins M.J."/>
            <person name="Karaoz U."/>
            <person name="Brodie E.L."/>
            <person name="Williams K.H."/>
            <person name="Hubbard S.S."/>
            <person name="Banfield J.F."/>
        </authorList>
    </citation>
    <scope>NUCLEOTIDE SEQUENCE [LARGE SCALE GENOMIC DNA]</scope>
</reference>
<evidence type="ECO:0000256" key="1">
    <source>
        <dbReference type="SAM" id="SignalP"/>
    </source>
</evidence>
<evidence type="ECO:0000313" key="3">
    <source>
        <dbReference type="Proteomes" id="UP000177396"/>
    </source>
</evidence>
<dbReference type="InterPro" id="IPR008929">
    <property type="entry name" value="Chondroitin_lyas"/>
</dbReference>
<protein>
    <submittedName>
        <fullName evidence="2">Uncharacterized protein</fullName>
    </submittedName>
</protein>
<keyword evidence="1" id="KW-0732">Signal</keyword>
<dbReference type="SUPFAM" id="SSF63446">
    <property type="entry name" value="Type I dockerin domain"/>
    <property type="match status" value="1"/>
</dbReference>
<dbReference type="PROSITE" id="PS00018">
    <property type="entry name" value="EF_HAND_1"/>
    <property type="match status" value="1"/>
</dbReference>
<accession>A0A1F5YFJ6</accession>
<dbReference type="GO" id="GO:0000272">
    <property type="term" value="P:polysaccharide catabolic process"/>
    <property type="evidence" value="ECO:0007669"/>
    <property type="project" value="InterPro"/>
</dbReference>
<dbReference type="Gene3D" id="1.50.10.100">
    <property type="entry name" value="Chondroitin AC/alginate lyase"/>
    <property type="match status" value="1"/>
</dbReference>
<gene>
    <name evidence="2" type="ORF">A2153_05685</name>
</gene>
<dbReference type="InterPro" id="IPR036439">
    <property type="entry name" value="Dockerin_dom_sf"/>
</dbReference>